<evidence type="ECO:0000313" key="2">
    <source>
        <dbReference type="Proteomes" id="UP000250078"/>
    </source>
</evidence>
<feature type="non-terminal residue" evidence="1">
    <location>
        <position position="1"/>
    </location>
</feature>
<name>A0ACC8EPT5_9PEZI</name>
<accession>A0ACC8EPT5</accession>
<dbReference type="Proteomes" id="UP000250078">
    <property type="component" value="Unassembled WGS sequence"/>
</dbReference>
<evidence type="ECO:0000313" key="1">
    <source>
        <dbReference type="EMBL" id="OCK88289.1"/>
    </source>
</evidence>
<organism evidence="1 2">
    <name type="scientific">Cenococcum geophilum 1.58</name>
    <dbReference type="NCBI Taxonomy" id="794803"/>
    <lineage>
        <taxon>Eukaryota</taxon>
        <taxon>Fungi</taxon>
        <taxon>Dikarya</taxon>
        <taxon>Ascomycota</taxon>
        <taxon>Pezizomycotina</taxon>
        <taxon>Dothideomycetes</taxon>
        <taxon>Pleosporomycetidae</taxon>
        <taxon>Gloniales</taxon>
        <taxon>Gloniaceae</taxon>
        <taxon>Cenococcum</taxon>
    </lineage>
</organism>
<reference evidence="1 2" key="1">
    <citation type="journal article" date="2016" name="Nat. Commun.">
        <title>Ectomycorrhizal ecology is imprinted in the genome of the dominant symbiotic fungus Cenococcum geophilum.</title>
        <authorList>
            <consortium name="DOE Joint Genome Institute"/>
            <person name="Peter M."/>
            <person name="Kohler A."/>
            <person name="Ohm R.A."/>
            <person name="Kuo A."/>
            <person name="Krutzmann J."/>
            <person name="Morin E."/>
            <person name="Arend M."/>
            <person name="Barry K.W."/>
            <person name="Binder M."/>
            <person name="Choi C."/>
            <person name="Clum A."/>
            <person name="Copeland A."/>
            <person name="Grisel N."/>
            <person name="Haridas S."/>
            <person name="Kipfer T."/>
            <person name="LaButti K."/>
            <person name="Lindquist E."/>
            <person name="Lipzen A."/>
            <person name="Maire R."/>
            <person name="Meier B."/>
            <person name="Mihaltcheva S."/>
            <person name="Molinier V."/>
            <person name="Murat C."/>
            <person name="Poggeler S."/>
            <person name="Quandt C.A."/>
            <person name="Sperisen C."/>
            <person name="Tritt A."/>
            <person name="Tisserant E."/>
            <person name="Crous P.W."/>
            <person name="Henrissat B."/>
            <person name="Nehls U."/>
            <person name="Egli S."/>
            <person name="Spatafora J.W."/>
            <person name="Grigoriev I.V."/>
            <person name="Martin F.M."/>
        </authorList>
    </citation>
    <scope>NUCLEOTIDE SEQUENCE [LARGE SCALE GENOMIC DNA]</scope>
    <source>
        <strain evidence="1 2">1.58</strain>
    </source>
</reference>
<dbReference type="EMBL" id="KV748244">
    <property type="protein sequence ID" value="OCK88289.1"/>
    <property type="molecule type" value="Genomic_DNA"/>
</dbReference>
<proteinExistence type="predicted"/>
<protein>
    <submittedName>
        <fullName evidence="1">Uncharacterized protein</fullName>
    </submittedName>
</protein>
<sequence length="689" mass="77629">VTPEIVFPNLEQTIHQLVSGLVRNTYSEIEDLGYSSWILSHGEGAVTKACFNCIDARLLALITNDYSMDDIWLSQSKDTEYWPDAVGYANYVKDNRNDSYLRFYVGQSKEVRRRIPCHLSNILKGKSDTLHYYICSRGGGHRSSSFIQLWRLPPSPYNDKLSSENWYGLLHNILEMVFCRAFQSLSSRVLETFFGPPETGSYANVGLNVAPPLLQSAVVDDFRKIQFTIDISQSQDLEVRQWISVRQAQKPQWKNTLRHARQSGAVLDYIGALQDALKGTADLVQIDSFAEGGEDIKSLHDLDYLFKDGEIESGKLLKEVVPFTRPLGSPSARIGFILDYGELRGDSSHGDAGLKLPWGFKETGFTPRNSLIWTFNLRQPSTVDIDVLHKLQASPWKELLTKVHRKLIQGSALKVVFLCGTNARELTLAGVDSYQKFGLKLATHNYEIYLETRGEGQHRLYAYCPELPWTLAIGDWATAQRIDTIIKFATTLTKTEGIYRNVFERCGAIVHILRQAQYEAKTGVRMTTDTLDVNLKAWMYYKGFINDEDIRKVEQAAGCLTRGLLMLLHIFPRSPYPNNAVPQTATGNYRKRDHDVAFQPEQFQEVKSIFDKVQQAKQARLSISSGGGTNQLSSHALNQSPTSEDGEVKYVERMEPTRENLAISPTSKEGDNQVVSIQAVVAVYEGPAN</sequence>
<keyword evidence="2" id="KW-1185">Reference proteome</keyword>
<gene>
    <name evidence="1" type="ORF">K441DRAFT_738646</name>
</gene>